<comment type="caution">
    <text evidence="2">The sequence shown here is derived from an EMBL/GenBank/DDBJ whole genome shotgun (WGS) entry which is preliminary data.</text>
</comment>
<feature type="transmembrane region" description="Helical" evidence="1">
    <location>
        <begin position="318"/>
        <end position="336"/>
    </location>
</feature>
<feature type="transmembrane region" description="Helical" evidence="1">
    <location>
        <begin position="342"/>
        <end position="363"/>
    </location>
</feature>
<feature type="transmembrane region" description="Helical" evidence="1">
    <location>
        <begin position="54"/>
        <end position="83"/>
    </location>
</feature>
<keyword evidence="1" id="KW-1133">Transmembrane helix</keyword>
<feature type="transmembrane region" description="Helical" evidence="1">
    <location>
        <begin position="427"/>
        <end position="450"/>
    </location>
</feature>
<keyword evidence="3" id="KW-1185">Reference proteome</keyword>
<feature type="transmembrane region" description="Helical" evidence="1">
    <location>
        <begin position="168"/>
        <end position="189"/>
    </location>
</feature>
<name>A0A7X2TN44_9FIRM</name>
<feature type="transmembrane region" description="Helical" evidence="1">
    <location>
        <begin position="253"/>
        <end position="279"/>
    </location>
</feature>
<feature type="transmembrane region" description="Helical" evidence="1">
    <location>
        <begin position="384"/>
        <end position="407"/>
    </location>
</feature>
<dbReference type="GO" id="GO:0008643">
    <property type="term" value="P:carbohydrate transport"/>
    <property type="evidence" value="ECO:0007669"/>
    <property type="project" value="InterPro"/>
</dbReference>
<feature type="transmembrane region" description="Helical" evidence="1">
    <location>
        <begin position="27"/>
        <end position="48"/>
    </location>
</feature>
<dbReference type="Proteomes" id="UP000466864">
    <property type="component" value="Unassembled WGS sequence"/>
</dbReference>
<dbReference type="InterPro" id="IPR039672">
    <property type="entry name" value="MFS_2"/>
</dbReference>
<evidence type="ECO:0008006" key="4">
    <source>
        <dbReference type="Google" id="ProtNLM"/>
    </source>
</evidence>
<dbReference type="GO" id="GO:0015293">
    <property type="term" value="F:symporter activity"/>
    <property type="evidence" value="ECO:0007669"/>
    <property type="project" value="InterPro"/>
</dbReference>
<dbReference type="PANTHER" id="PTHR11328">
    <property type="entry name" value="MAJOR FACILITATOR SUPERFAMILY DOMAIN-CONTAINING PROTEIN"/>
    <property type="match status" value="1"/>
</dbReference>
<evidence type="ECO:0000313" key="2">
    <source>
        <dbReference type="EMBL" id="MST81909.1"/>
    </source>
</evidence>
<organism evidence="2 3">
    <name type="scientific">Bilifractor porci</name>
    <dbReference type="NCBI Taxonomy" id="2606636"/>
    <lineage>
        <taxon>Bacteria</taxon>
        <taxon>Bacillati</taxon>
        <taxon>Bacillota</taxon>
        <taxon>Clostridia</taxon>
        <taxon>Lachnospirales</taxon>
        <taxon>Lachnospiraceae</taxon>
        <taxon>Bilifractor</taxon>
    </lineage>
</organism>
<feature type="transmembrane region" description="Helical" evidence="1">
    <location>
        <begin position="285"/>
        <end position="306"/>
    </location>
</feature>
<feature type="transmembrane region" description="Helical" evidence="1">
    <location>
        <begin position="95"/>
        <end position="114"/>
    </location>
</feature>
<evidence type="ECO:0000256" key="1">
    <source>
        <dbReference type="SAM" id="Phobius"/>
    </source>
</evidence>
<dbReference type="PANTHER" id="PTHR11328:SF24">
    <property type="entry name" value="MAJOR FACILITATOR SUPERFAMILY (MFS) PROFILE DOMAIN-CONTAINING PROTEIN"/>
    <property type="match status" value="1"/>
</dbReference>
<feature type="transmembrane region" description="Helical" evidence="1">
    <location>
        <begin position="195"/>
        <end position="212"/>
    </location>
</feature>
<dbReference type="AlphaFoldDB" id="A0A7X2TN44"/>
<dbReference type="EMBL" id="VUMV01000003">
    <property type="protein sequence ID" value="MST81909.1"/>
    <property type="molecule type" value="Genomic_DNA"/>
</dbReference>
<keyword evidence="1" id="KW-0472">Membrane</keyword>
<dbReference type="InterPro" id="IPR036259">
    <property type="entry name" value="MFS_trans_sf"/>
</dbReference>
<accession>A0A7X2TN44</accession>
<dbReference type="Pfam" id="PF13347">
    <property type="entry name" value="MFS_2"/>
    <property type="match status" value="1"/>
</dbReference>
<sequence length="481" mass="53080">MWRRNLNMAKQAMQAEKGALSNKQVNIYGAYLMFSSLAAMVQMTYLTIFMTDTLMISAGVVATTLLIARAIDLVIGILSGGIIERSHLKWGRYRSWLLLGRWFIIFGIVCSFFDTSSWPMGFRVGVAFVGYIVLNVTFSFVTNAYYALAPCLAKGNMTDRFRLSARGAQFMCVAMLITSALTVPLVTALTPVVGAGWGYMIVALIFAIPYIFGVQMLNGITKECDPDNPEKVVVGPQITIKDMVLSVVKNNQMLVMFIAYSIYYIGLYTIQGLSTYYFMYIVGDYMKISVSMTITMITGTIASLFVPQLGKKLGKKRAFVSALVIYALAFICVYFFVGGNWILYTVFGAIGGAFVYLFTGFGPNYFIDCGEYYLYKTGKDTRNIAIAMFSVPMKIGMMLGGAIAVYGLDAIGYRAGIQVTPEFQNHFMFLLGIIPSVLVLIGALVTGIFYKLTDEKAAFYAGENAKKMQEQMKAAKAGSPE</sequence>
<dbReference type="SUPFAM" id="SSF103473">
    <property type="entry name" value="MFS general substrate transporter"/>
    <property type="match status" value="1"/>
</dbReference>
<feature type="transmembrane region" description="Helical" evidence="1">
    <location>
        <begin position="126"/>
        <end position="148"/>
    </location>
</feature>
<keyword evidence="1" id="KW-0812">Transmembrane</keyword>
<proteinExistence type="predicted"/>
<dbReference type="GO" id="GO:0005886">
    <property type="term" value="C:plasma membrane"/>
    <property type="evidence" value="ECO:0007669"/>
    <property type="project" value="TreeGrafter"/>
</dbReference>
<gene>
    <name evidence="2" type="ORF">FYJ60_06230</name>
</gene>
<protein>
    <recommendedName>
        <fullName evidence="4">MFS transporter</fullName>
    </recommendedName>
</protein>
<reference evidence="2 3" key="1">
    <citation type="submission" date="2019-08" db="EMBL/GenBank/DDBJ databases">
        <title>In-depth cultivation of the pig gut microbiome towards novel bacterial diversity and tailored functional studies.</title>
        <authorList>
            <person name="Wylensek D."/>
            <person name="Hitch T.C.A."/>
            <person name="Clavel T."/>
        </authorList>
    </citation>
    <scope>NUCLEOTIDE SEQUENCE [LARGE SCALE GENOMIC DNA]</scope>
    <source>
        <strain evidence="2 3">Oil+RF-744-WCA-WT-13</strain>
    </source>
</reference>
<dbReference type="Gene3D" id="1.20.1250.20">
    <property type="entry name" value="MFS general substrate transporter like domains"/>
    <property type="match status" value="1"/>
</dbReference>
<evidence type="ECO:0000313" key="3">
    <source>
        <dbReference type="Proteomes" id="UP000466864"/>
    </source>
</evidence>